<keyword evidence="2" id="KW-0001">2Fe-2S</keyword>
<dbReference type="GO" id="GO:0004497">
    <property type="term" value="F:monooxygenase activity"/>
    <property type="evidence" value="ECO:0007669"/>
    <property type="project" value="UniProtKB-ARBA"/>
</dbReference>
<dbReference type="Pfam" id="PF00848">
    <property type="entry name" value="Ring_hydroxyl_A"/>
    <property type="match status" value="1"/>
</dbReference>
<organism evidence="9 10">
    <name type="scientific">Vasconcelosia minhoensis LEGE 07310</name>
    <dbReference type="NCBI Taxonomy" id="915328"/>
    <lineage>
        <taxon>Bacteria</taxon>
        <taxon>Bacillati</taxon>
        <taxon>Cyanobacteriota</taxon>
        <taxon>Cyanophyceae</taxon>
        <taxon>Nodosilineales</taxon>
        <taxon>Cymatolegaceae</taxon>
        <taxon>Vasconcelosia</taxon>
        <taxon>Vasconcelosia minhoensis</taxon>
    </lineage>
</organism>
<comment type="caution">
    <text evidence="9">The sequence shown here is derived from an EMBL/GenBank/DDBJ whole genome shotgun (WGS) entry which is preliminary data.</text>
</comment>
<dbReference type="InterPro" id="IPR017941">
    <property type="entry name" value="Rieske_2Fe-2S"/>
</dbReference>
<accession>A0A8J7ALC7</accession>
<dbReference type="Gene3D" id="2.102.10.10">
    <property type="entry name" value="Rieske [2Fe-2S] iron-sulphur domain"/>
    <property type="match status" value="1"/>
</dbReference>
<evidence type="ECO:0000256" key="1">
    <source>
        <dbReference type="ARBA" id="ARBA00001962"/>
    </source>
</evidence>
<dbReference type="GO" id="GO:0051213">
    <property type="term" value="F:dioxygenase activity"/>
    <property type="evidence" value="ECO:0007669"/>
    <property type="project" value="UniProtKB-KW"/>
</dbReference>
<proteinExistence type="predicted"/>
<dbReference type="Proteomes" id="UP000636505">
    <property type="component" value="Unassembled WGS sequence"/>
</dbReference>
<evidence type="ECO:0000256" key="2">
    <source>
        <dbReference type="ARBA" id="ARBA00022714"/>
    </source>
</evidence>
<evidence type="ECO:0000256" key="3">
    <source>
        <dbReference type="ARBA" id="ARBA00022723"/>
    </source>
</evidence>
<protein>
    <submittedName>
        <fullName evidence="9">Aromatic ring-hydroxylating dioxygenase subunit alpha</fullName>
    </submittedName>
</protein>
<dbReference type="CDD" id="cd08884">
    <property type="entry name" value="RHO_alpha_C_GbcA-like"/>
    <property type="match status" value="1"/>
</dbReference>
<dbReference type="AlphaFoldDB" id="A0A8J7ALC7"/>
<reference evidence="9" key="1">
    <citation type="submission" date="2020-10" db="EMBL/GenBank/DDBJ databases">
        <authorList>
            <person name="Castelo-Branco R."/>
            <person name="Eusebio N."/>
            <person name="Adriana R."/>
            <person name="Vieira A."/>
            <person name="Brugerolle De Fraissinette N."/>
            <person name="Rezende De Castro R."/>
            <person name="Schneider M.P."/>
            <person name="Vasconcelos V."/>
            <person name="Leao P.N."/>
        </authorList>
    </citation>
    <scope>NUCLEOTIDE SEQUENCE</scope>
    <source>
        <strain evidence="9">LEGE 07310</strain>
    </source>
</reference>
<keyword evidence="10" id="KW-1185">Reference proteome</keyword>
<evidence type="ECO:0000256" key="4">
    <source>
        <dbReference type="ARBA" id="ARBA00023002"/>
    </source>
</evidence>
<evidence type="ECO:0000313" key="9">
    <source>
        <dbReference type="EMBL" id="MBE9079963.1"/>
    </source>
</evidence>
<dbReference type="EMBL" id="JADEXG010000075">
    <property type="protein sequence ID" value="MBE9079963.1"/>
    <property type="molecule type" value="Genomic_DNA"/>
</dbReference>
<evidence type="ECO:0000259" key="8">
    <source>
        <dbReference type="PROSITE" id="PS51296"/>
    </source>
</evidence>
<keyword evidence="7" id="KW-0520">NAD</keyword>
<keyword evidence="6" id="KW-0411">Iron-sulfur</keyword>
<evidence type="ECO:0000313" key="10">
    <source>
        <dbReference type="Proteomes" id="UP000636505"/>
    </source>
</evidence>
<dbReference type="SUPFAM" id="SSF55961">
    <property type="entry name" value="Bet v1-like"/>
    <property type="match status" value="1"/>
</dbReference>
<dbReference type="GO" id="GO:0016705">
    <property type="term" value="F:oxidoreductase activity, acting on paired donors, with incorporation or reduction of molecular oxygen"/>
    <property type="evidence" value="ECO:0007669"/>
    <property type="project" value="UniProtKB-ARBA"/>
</dbReference>
<keyword evidence="3" id="KW-0479">Metal-binding</keyword>
<dbReference type="InterPro" id="IPR015881">
    <property type="entry name" value="ARHD_Rieske_2Fe_2S"/>
</dbReference>
<dbReference type="RefSeq" id="WP_193911446.1">
    <property type="nucleotide sequence ID" value="NZ_JADEXG010000075.1"/>
</dbReference>
<dbReference type="GO" id="GO:0005506">
    <property type="term" value="F:iron ion binding"/>
    <property type="evidence" value="ECO:0007669"/>
    <property type="project" value="InterPro"/>
</dbReference>
<dbReference type="InterPro" id="IPR015879">
    <property type="entry name" value="Ring_hydroxy_dOase_asu_C_dom"/>
</dbReference>
<dbReference type="CDD" id="cd03469">
    <property type="entry name" value="Rieske_RO_Alpha_N"/>
    <property type="match status" value="1"/>
</dbReference>
<gene>
    <name evidence="9" type="ORF">IQ241_22180</name>
</gene>
<sequence>MKTNLAVPTVAQSPQSSSLQALIRRYQPGQSLPQEFYTDEVVFQADLRQIFYRSWLFVGHSCEVAQPGDYLTVTVGDESLVVVRDRDRLHAHFNVCRHRGSRIALASCGQAKALVCPYHQWSYQLDGQLRGARLMGREFDRAEHGLISAQVRELAGLIFVCLAAQPPDFEAAVDAIAPQLTPHRLDQAKIIARHTYTVSANWKTLIENNRECYHCAGAHPEFFLSNYDFGLPGDTRATRRYQKSLAESYQRWQAMGLAPREVSFPDGGWFRVARLPLKPPFLTESLTGQLTAPLMGDFTQPEVGSLRIIGLPNFWGHANADYAMTTRVIPLAVNQTQIDVAFLIHPDAVEGRDYSPADVAAVWQATSEQDWQLCENNYAGIRSSAYRPGPLSPLTESSVTNFLTWYLHQLS</sequence>
<dbReference type="PRINTS" id="PR00090">
    <property type="entry name" value="RNGDIOXGNASE"/>
</dbReference>
<dbReference type="PANTHER" id="PTHR43756">
    <property type="entry name" value="CHOLINE MONOOXYGENASE, CHLOROPLASTIC"/>
    <property type="match status" value="1"/>
</dbReference>
<dbReference type="PROSITE" id="PS00570">
    <property type="entry name" value="RING_HYDROXYL_ALPHA"/>
    <property type="match status" value="1"/>
</dbReference>
<dbReference type="GO" id="GO:0051537">
    <property type="term" value="F:2 iron, 2 sulfur cluster binding"/>
    <property type="evidence" value="ECO:0007669"/>
    <property type="project" value="UniProtKB-KW"/>
</dbReference>
<dbReference type="InterPro" id="IPR036922">
    <property type="entry name" value="Rieske_2Fe-2S_sf"/>
</dbReference>
<dbReference type="InterPro" id="IPR001663">
    <property type="entry name" value="Rng_hydr_dOase-A"/>
</dbReference>
<dbReference type="Gene3D" id="3.90.380.10">
    <property type="entry name" value="Naphthalene 1,2-dioxygenase Alpha Subunit, Chain A, domain 1"/>
    <property type="match status" value="1"/>
</dbReference>
<comment type="cofactor">
    <cofactor evidence="1">
        <name>Fe cation</name>
        <dbReference type="ChEBI" id="CHEBI:24875"/>
    </cofactor>
</comment>
<keyword evidence="9" id="KW-0223">Dioxygenase</keyword>
<evidence type="ECO:0000256" key="6">
    <source>
        <dbReference type="ARBA" id="ARBA00023014"/>
    </source>
</evidence>
<feature type="domain" description="Rieske" evidence="8">
    <location>
        <begin position="55"/>
        <end position="160"/>
    </location>
</feature>
<dbReference type="Pfam" id="PF00355">
    <property type="entry name" value="Rieske"/>
    <property type="match status" value="1"/>
</dbReference>
<evidence type="ECO:0000256" key="5">
    <source>
        <dbReference type="ARBA" id="ARBA00023004"/>
    </source>
</evidence>
<dbReference type="SUPFAM" id="SSF50022">
    <property type="entry name" value="ISP domain"/>
    <property type="match status" value="1"/>
</dbReference>
<evidence type="ECO:0000256" key="7">
    <source>
        <dbReference type="ARBA" id="ARBA00023027"/>
    </source>
</evidence>
<dbReference type="PANTHER" id="PTHR43756:SF5">
    <property type="entry name" value="CHOLINE MONOOXYGENASE, CHLOROPLASTIC"/>
    <property type="match status" value="1"/>
</dbReference>
<keyword evidence="5" id="KW-0408">Iron</keyword>
<name>A0A8J7ALC7_9CYAN</name>
<dbReference type="PROSITE" id="PS51296">
    <property type="entry name" value="RIESKE"/>
    <property type="match status" value="1"/>
</dbReference>
<keyword evidence="4" id="KW-0560">Oxidoreductase</keyword>